<dbReference type="Gene3D" id="3.40.630.30">
    <property type="match status" value="1"/>
</dbReference>
<organism evidence="16 17">
    <name type="scientific">Porphyridium purpureum</name>
    <name type="common">Red alga</name>
    <name type="synonym">Porphyridium cruentum</name>
    <dbReference type="NCBI Taxonomy" id="35688"/>
    <lineage>
        <taxon>Eukaryota</taxon>
        <taxon>Rhodophyta</taxon>
        <taxon>Bangiophyceae</taxon>
        <taxon>Porphyridiales</taxon>
        <taxon>Porphyridiaceae</taxon>
        <taxon>Porphyridium</taxon>
    </lineage>
</organism>
<evidence type="ECO:0000256" key="10">
    <source>
        <dbReference type="HAMAP-Rule" id="MF_03211"/>
    </source>
</evidence>
<keyword evidence="6 10" id="KW-0067">ATP-binding</keyword>
<evidence type="ECO:0000256" key="8">
    <source>
        <dbReference type="ARBA" id="ARBA00023315"/>
    </source>
</evidence>
<dbReference type="GO" id="GO:1990883">
    <property type="term" value="F:18S rRNA cytidine N-acetyltransferase activity"/>
    <property type="evidence" value="ECO:0007669"/>
    <property type="project" value="TreeGrafter"/>
</dbReference>
<proteinExistence type="inferred from homology"/>
<dbReference type="GO" id="GO:0005730">
    <property type="term" value="C:nucleolus"/>
    <property type="evidence" value="ECO:0007669"/>
    <property type="project" value="UniProtKB-SubCell"/>
</dbReference>
<feature type="region of interest" description="Disordered" evidence="11">
    <location>
        <begin position="961"/>
        <end position="997"/>
    </location>
</feature>
<keyword evidence="8 10" id="KW-0012">Acyltransferase</keyword>
<dbReference type="GO" id="GO:0005524">
    <property type="term" value="F:ATP binding"/>
    <property type="evidence" value="ECO:0007669"/>
    <property type="project" value="UniProtKB-UniRule"/>
</dbReference>
<dbReference type="Pfam" id="PF05127">
    <property type="entry name" value="NAT10_TcmA_helicase"/>
    <property type="match status" value="1"/>
</dbReference>
<dbReference type="InterPro" id="IPR016181">
    <property type="entry name" value="Acyl_CoA_acyltransferase"/>
</dbReference>
<dbReference type="PANTHER" id="PTHR10925:SF5">
    <property type="entry name" value="RNA CYTIDINE ACETYLTRANSFERASE"/>
    <property type="match status" value="1"/>
</dbReference>
<dbReference type="EMBL" id="VRMN01000010">
    <property type="protein sequence ID" value="KAA8492217.1"/>
    <property type="molecule type" value="Genomic_DNA"/>
</dbReference>
<evidence type="ECO:0000259" key="13">
    <source>
        <dbReference type="Pfam" id="PF08351"/>
    </source>
</evidence>
<evidence type="ECO:0000313" key="16">
    <source>
        <dbReference type="EMBL" id="KAA8492217.1"/>
    </source>
</evidence>
<feature type="binding site" evidence="10">
    <location>
        <position position="770"/>
    </location>
    <ligand>
        <name>acetyl-CoA</name>
        <dbReference type="ChEBI" id="CHEBI:57288"/>
    </ligand>
</feature>
<feature type="region of interest" description="Disordered" evidence="11">
    <location>
        <begin position="1033"/>
        <end position="1058"/>
    </location>
</feature>
<dbReference type="Gene3D" id="3.40.50.11040">
    <property type="match status" value="1"/>
</dbReference>
<dbReference type="PANTHER" id="PTHR10925">
    <property type="entry name" value="N-ACETYLTRANSFERASE 10"/>
    <property type="match status" value="1"/>
</dbReference>
<accession>A0A5J4YP81</accession>
<dbReference type="InterPro" id="IPR027417">
    <property type="entry name" value="P-loop_NTPase"/>
</dbReference>
<feature type="binding site" evidence="10">
    <location>
        <begin position="658"/>
        <end position="664"/>
    </location>
    <ligand>
        <name>acetyl-CoA</name>
        <dbReference type="ChEBI" id="CHEBI:57288"/>
    </ligand>
</feature>
<dbReference type="AlphaFoldDB" id="A0A5J4YP81"/>
<feature type="domain" description="TmcA/NAT10 N-terminal" evidence="13">
    <location>
        <begin position="1"/>
        <end position="201"/>
    </location>
</feature>
<dbReference type="OMA" id="HLHYIMS"/>
<evidence type="ECO:0000256" key="7">
    <source>
        <dbReference type="ARBA" id="ARBA00023242"/>
    </source>
</evidence>
<feature type="domain" description="Possible tRNA binding" evidence="15">
    <location>
        <begin position="804"/>
        <end position="998"/>
    </location>
</feature>
<dbReference type="GO" id="GO:0000049">
    <property type="term" value="F:tRNA binding"/>
    <property type="evidence" value="ECO:0007669"/>
    <property type="project" value="TreeGrafter"/>
</dbReference>
<comment type="catalytic activity">
    <reaction evidence="10">
        <text>a cytidine in 18S rRNA + acetyl-CoA + ATP + H2O = an N(4)-acetylcytidine in 18S rRNA + ADP + phosphate + CoA + H(+)</text>
        <dbReference type="Rhea" id="RHEA:51424"/>
        <dbReference type="Rhea" id="RHEA-COMP:13575"/>
        <dbReference type="Rhea" id="RHEA-COMP:13576"/>
        <dbReference type="ChEBI" id="CHEBI:15377"/>
        <dbReference type="ChEBI" id="CHEBI:15378"/>
        <dbReference type="ChEBI" id="CHEBI:30616"/>
        <dbReference type="ChEBI" id="CHEBI:43474"/>
        <dbReference type="ChEBI" id="CHEBI:57287"/>
        <dbReference type="ChEBI" id="CHEBI:57288"/>
        <dbReference type="ChEBI" id="CHEBI:74900"/>
        <dbReference type="ChEBI" id="CHEBI:82748"/>
        <dbReference type="ChEBI" id="CHEBI:456216"/>
    </reaction>
</comment>
<evidence type="ECO:0000256" key="6">
    <source>
        <dbReference type="ARBA" id="ARBA00022840"/>
    </source>
</evidence>
<comment type="caution">
    <text evidence="16">The sequence shown here is derived from an EMBL/GenBank/DDBJ whole genome shotgun (WGS) entry which is preliminary data.</text>
</comment>
<dbReference type="SUPFAM" id="SSF55729">
    <property type="entry name" value="Acyl-CoA N-acyltransferases (Nat)"/>
    <property type="match status" value="1"/>
</dbReference>
<keyword evidence="17" id="KW-1185">Reference proteome</keyword>
<dbReference type="OrthoDB" id="10067491at2759"/>
<evidence type="ECO:0000256" key="1">
    <source>
        <dbReference type="ARBA" id="ARBA00004604"/>
    </source>
</evidence>
<evidence type="ECO:0000256" key="3">
    <source>
        <dbReference type="ARBA" id="ARBA00022679"/>
    </source>
</evidence>
<evidence type="ECO:0000259" key="14">
    <source>
        <dbReference type="Pfam" id="PF13718"/>
    </source>
</evidence>
<dbReference type="GO" id="GO:0030686">
    <property type="term" value="C:90S preribosome"/>
    <property type="evidence" value="ECO:0007669"/>
    <property type="project" value="TreeGrafter"/>
</dbReference>
<protein>
    <recommendedName>
        <fullName evidence="9 10">RNA cytidine acetyltransferase</fullName>
        <ecNumber evidence="10">2.3.1.-</ecNumber>
    </recommendedName>
    <alternativeName>
        <fullName evidence="10">18S rRNA cytosine acetyltransferase</fullName>
    </alternativeName>
</protein>
<feature type="binding site" evidence="10">
    <location>
        <begin position="297"/>
        <end position="306"/>
    </location>
    <ligand>
        <name>ATP</name>
        <dbReference type="ChEBI" id="CHEBI:30616"/>
    </ligand>
</feature>
<gene>
    <name evidence="16" type="ORF">FVE85_3655</name>
</gene>
<dbReference type="Pfam" id="PF08351">
    <property type="entry name" value="TmcA_N"/>
    <property type="match status" value="1"/>
</dbReference>
<dbReference type="InterPro" id="IPR033688">
    <property type="entry name" value="NAT10"/>
</dbReference>
<evidence type="ECO:0000256" key="5">
    <source>
        <dbReference type="ARBA" id="ARBA00022741"/>
    </source>
</evidence>
<dbReference type="InterPro" id="IPR027992">
    <property type="entry name" value="tRNA_bind_dom"/>
</dbReference>
<comment type="similarity">
    <text evidence="10">Belongs to the RNA cytidine acetyltransferase family. NAT10 subfamily.</text>
</comment>
<dbReference type="InterPro" id="IPR007807">
    <property type="entry name" value="TcmA/NAT10_helicase"/>
</dbReference>
<evidence type="ECO:0000256" key="9">
    <source>
        <dbReference type="ARBA" id="ARBA00068357"/>
    </source>
</evidence>
<keyword evidence="5 10" id="KW-0547">Nucleotide-binding</keyword>
<dbReference type="GO" id="GO:0051391">
    <property type="term" value="P:tRNA acetylation"/>
    <property type="evidence" value="ECO:0007669"/>
    <property type="project" value="UniProtKB-UniRule"/>
</dbReference>
<dbReference type="InterPro" id="IPR013562">
    <property type="entry name" value="TmcA/NAT10_N"/>
</dbReference>
<feature type="binding site" evidence="10">
    <location>
        <position position="475"/>
    </location>
    <ligand>
        <name>ATP</name>
        <dbReference type="ChEBI" id="CHEBI:30616"/>
    </ligand>
</feature>
<name>A0A5J4YP81_PORPP</name>
<dbReference type="CDD" id="cd04301">
    <property type="entry name" value="NAT_SF"/>
    <property type="match status" value="1"/>
</dbReference>
<keyword evidence="7 10" id="KW-0539">Nucleus</keyword>
<keyword evidence="2 10" id="KW-0698">rRNA processing</keyword>
<evidence type="ECO:0000256" key="4">
    <source>
        <dbReference type="ARBA" id="ARBA00022694"/>
    </source>
</evidence>
<feature type="domain" description="N-acetyltransferase" evidence="14">
    <location>
        <begin position="540"/>
        <end position="797"/>
    </location>
</feature>
<comment type="function">
    <text evidence="10">RNA cytidine acetyltransferase with specificity toward both 18S rRNA and tRNAs. Catalyzes the formation of N(4)-acetylcytidine (ac4C) in 18S rRNA. Required for early nucleolar cleavages of precursor rRNA at sites A0, A1 and A2 during 18S rRNA synthesis. Catalyzes the formation of ac4C in serine and leucine tRNAs. Requires a tRNA-binding adapter protein for full tRNA acetyltransferase activity but not for 18S rRNA acetylation.</text>
</comment>
<dbReference type="InterPro" id="IPR000182">
    <property type="entry name" value="GNAT_dom"/>
</dbReference>
<dbReference type="EC" id="2.3.1.-" evidence="10"/>
<dbReference type="Pfam" id="PF13718">
    <property type="entry name" value="GNAT_acetyltr_2"/>
    <property type="match status" value="1"/>
</dbReference>
<feature type="binding site" evidence="10">
    <location>
        <begin position="651"/>
        <end position="653"/>
    </location>
    <ligand>
        <name>acetyl-CoA</name>
        <dbReference type="ChEBI" id="CHEBI:57288"/>
    </ligand>
</feature>
<dbReference type="HAMAP" id="MF_03211">
    <property type="entry name" value="RNA_acetyltr_Nat10"/>
    <property type="match status" value="1"/>
</dbReference>
<dbReference type="GO" id="GO:0051392">
    <property type="term" value="F:tRNA cytidine N4-acetyltransferase activity"/>
    <property type="evidence" value="ECO:0007669"/>
    <property type="project" value="RHEA"/>
</dbReference>
<dbReference type="GO" id="GO:1904812">
    <property type="term" value="P:rRNA acetylation involved in maturation of SSU-rRNA"/>
    <property type="evidence" value="ECO:0007669"/>
    <property type="project" value="InterPro"/>
</dbReference>
<dbReference type="FunFam" id="3.40.50.300:FF:002218">
    <property type="entry name" value="tRNA(Met) cytidine acetyltransferase TmcA"/>
    <property type="match status" value="1"/>
</dbReference>
<keyword evidence="4 10" id="KW-0819">tRNA processing</keyword>
<evidence type="ECO:0000259" key="12">
    <source>
        <dbReference type="Pfam" id="PF05127"/>
    </source>
</evidence>
<comment type="subcellular location">
    <subcellularLocation>
        <location evidence="1 10">Nucleus</location>
        <location evidence="1 10">Nucleolus</location>
    </subcellularLocation>
</comment>
<evidence type="ECO:0000313" key="17">
    <source>
        <dbReference type="Proteomes" id="UP000324585"/>
    </source>
</evidence>
<dbReference type="Proteomes" id="UP000324585">
    <property type="component" value="Unassembled WGS sequence"/>
</dbReference>
<evidence type="ECO:0000259" key="15">
    <source>
        <dbReference type="Pfam" id="PF13725"/>
    </source>
</evidence>
<dbReference type="InterPro" id="IPR032672">
    <property type="entry name" value="TmcA/NAT10/Kre33"/>
</dbReference>
<evidence type="ECO:0000256" key="2">
    <source>
        <dbReference type="ARBA" id="ARBA00022552"/>
    </source>
</evidence>
<dbReference type="Pfam" id="PF13725">
    <property type="entry name" value="tRNA_bind_2"/>
    <property type="match status" value="1"/>
</dbReference>
<comment type="catalytic activity">
    <reaction evidence="10">
        <text>a cytidine in tRNA + acetyl-CoA + ATP + H2O = an N(4)-acetylcytidine in tRNA + ADP + phosphate + CoA + H(+)</text>
        <dbReference type="Rhea" id="RHEA:53876"/>
        <dbReference type="Rhea" id="RHEA-COMP:13670"/>
        <dbReference type="Rhea" id="RHEA-COMP:13671"/>
        <dbReference type="ChEBI" id="CHEBI:15377"/>
        <dbReference type="ChEBI" id="CHEBI:15378"/>
        <dbReference type="ChEBI" id="CHEBI:30616"/>
        <dbReference type="ChEBI" id="CHEBI:43474"/>
        <dbReference type="ChEBI" id="CHEBI:57287"/>
        <dbReference type="ChEBI" id="CHEBI:57288"/>
        <dbReference type="ChEBI" id="CHEBI:74900"/>
        <dbReference type="ChEBI" id="CHEBI:82748"/>
        <dbReference type="ChEBI" id="CHEBI:456216"/>
    </reaction>
</comment>
<reference evidence="17" key="1">
    <citation type="journal article" date="2019" name="Nat. Commun.">
        <title>Expansion of phycobilisome linker gene families in mesophilic red algae.</title>
        <authorList>
            <person name="Lee J."/>
            <person name="Kim D."/>
            <person name="Bhattacharya D."/>
            <person name="Yoon H.S."/>
        </authorList>
    </citation>
    <scope>NUCLEOTIDE SEQUENCE [LARGE SCALE GENOMIC DNA]</scope>
    <source>
        <strain evidence="17">CCMP 1328</strain>
    </source>
</reference>
<feature type="compositionally biased region" description="Basic and acidic residues" evidence="11">
    <location>
        <begin position="972"/>
        <end position="985"/>
    </location>
</feature>
<keyword evidence="3 10" id="KW-0808">Transferase</keyword>
<feature type="domain" description="TcmA/NAT10 helicase" evidence="12">
    <location>
        <begin position="292"/>
        <end position="493"/>
    </location>
</feature>
<sequence>MKKKVDERIRGCIEGGVERHHRSVLMLVGDRGKYQVANLHYMLSRASVKATKSVLWCYKSELGFSSNRKKRMRHIQRDAQRGLGSVQDATSDPFELFISSTKITYTFYHESDKVLGQTFGMCVLQDFEAITPNLLARCLESVQGGGLIVILIRTMNSLRALYSMSMDAHAKFKTDAFRHVIPRFNERFLLSLCACPVAIIADDELNVLPVTQNMRKALTDMTQSKAFLRSQEEAASKATQLAELKKSFDSSDASQQLLHGLLKHAKTLDQGRALLGLCEAIGEKTLRSTVALTAARGRGKSATLGLAIAMAIGVEYSNIFVSSPAPENVQTLFEFVIHGLQAMGYEEHEDYEILKSSASSSGAILRINVFRSHRQSVQYIDPRDAATSGMSPLTQAELLVIDEAAAIPLPIVRNMLGPYLVFLCSTISGYEGTGRSLSLKLFQELRKDALSASGSGERRGHGRLFQEVSMVDPIRYAHGDPVEAWLNDLLCLDCGSASTGGGAGPLTSAIPHPDECLLYRVDRDALFSRHAAAERFLRSVMALFVSSHYKNSPNDLQMLSDAPAHQLYVLLAPVDGNKTRSATAPPHAAGLLPDVLVAIQVCLEGNISEDAAAAVTSRGHRASGDLIPWTLGQQYQDSHFTSLNGARIVRIATHPDVQKLGYGSRAMKLLLDYFRGNLVSLMDDMETGGELGAGVDVEQALLEEGKADVRRTHEANASGNDDELHHEMLQPRDTIPPLLQRVEKVKQRMTLDYVGVSFGLTQKLYHFWQRLGFHALYIRLTPNDLTGEFSCIAVQPVHAAGVEWMRSFHADFRRRILQLLGFSLRECEPGLALALLQDMDQGSSETKAEVLSNERVSELFSPYDTKRLESYSRNLVDYHVVLDLVPVLAHHFFSNAFGSQRISISLAQSAILMCLGLQRKTLDELERTLQLPANQILALFNKMMRKFSKMVQACQEAALTAREDQQTPSAHQDAKRRVEQREKEGMNPLSKSLEKELGSRDLAGPYGLGNVETGALDEAVKGITGSVSVKRAIANPLTETPQAPVDASTTKKHKKKHK</sequence>
<evidence type="ECO:0000256" key="11">
    <source>
        <dbReference type="SAM" id="MobiDB-lite"/>
    </source>
</evidence>
<dbReference type="Gene3D" id="3.40.50.300">
    <property type="entry name" value="P-loop containing nucleotide triphosphate hydrolases"/>
    <property type="match status" value="1"/>
</dbReference>